<dbReference type="AlphaFoldDB" id="A0A067RLJ9"/>
<gene>
    <name evidence="1" type="ORF">L798_03994</name>
</gene>
<protein>
    <submittedName>
        <fullName evidence="1">Uncharacterized protein</fullName>
    </submittedName>
</protein>
<reference evidence="1 2" key="1">
    <citation type="journal article" date="2014" name="Nat. Commun.">
        <title>Molecular traces of alternative social organization in a termite genome.</title>
        <authorList>
            <person name="Terrapon N."/>
            <person name="Li C."/>
            <person name="Robertson H.M."/>
            <person name="Ji L."/>
            <person name="Meng X."/>
            <person name="Booth W."/>
            <person name="Chen Z."/>
            <person name="Childers C.P."/>
            <person name="Glastad K.M."/>
            <person name="Gokhale K."/>
            <person name="Gowin J."/>
            <person name="Gronenberg W."/>
            <person name="Hermansen R.A."/>
            <person name="Hu H."/>
            <person name="Hunt B.G."/>
            <person name="Huylmans A.K."/>
            <person name="Khalil S.M."/>
            <person name="Mitchell R.D."/>
            <person name="Munoz-Torres M.C."/>
            <person name="Mustard J.A."/>
            <person name="Pan H."/>
            <person name="Reese J.T."/>
            <person name="Scharf M.E."/>
            <person name="Sun F."/>
            <person name="Vogel H."/>
            <person name="Xiao J."/>
            <person name="Yang W."/>
            <person name="Yang Z."/>
            <person name="Yang Z."/>
            <person name="Zhou J."/>
            <person name="Zhu J."/>
            <person name="Brent C.S."/>
            <person name="Elsik C.G."/>
            <person name="Goodisman M.A."/>
            <person name="Liberles D.A."/>
            <person name="Roe R.M."/>
            <person name="Vargo E.L."/>
            <person name="Vilcinskas A."/>
            <person name="Wang J."/>
            <person name="Bornberg-Bauer E."/>
            <person name="Korb J."/>
            <person name="Zhang G."/>
            <person name="Liebig J."/>
        </authorList>
    </citation>
    <scope>NUCLEOTIDE SEQUENCE [LARGE SCALE GENOMIC DNA]</scope>
    <source>
        <tissue evidence="1">Whole organism</tissue>
    </source>
</reference>
<sequence>MAVFWAVPPCSLIEIYRRFRSPCCLDHQSSSASILSNEQQGAPFSGVKRPEPEADHTSTFRARVRMYRLYDCKAWCSRNNFSKITCVYGCLLRHCRRVNNSRKLSGQLASRNRRTSLFGFFEMPIA</sequence>
<dbReference type="Proteomes" id="UP000027135">
    <property type="component" value="Unassembled WGS sequence"/>
</dbReference>
<proteinExistence type="predicted"/>
<dbReference type="EMBL" id="KK852552">
    <property type="protein sequence ID" value="KDR21490.1"/>
    <property type="molecule type" value="Genomic_DNA"/>
</dbReference>
<accession>A0A067RLJ9</accession>
<organism evidence="1 2">
    <name type="scientific">Zootermopsis nevadensis</name>
    <name type="common">Dampwood termite</name>
    <dbReference type="NCBI Taxonomy" id="136037"/>
    <lineage>
        <taxon>Eukaryota</taxon>
        <taxon>Metazoa</taxon>
        <taxon>Ecdysozoa</taxon>
        <taxon>Arthropoda</taxon>
        <taxon>Hexapoda</taxon>
        <taxon>Insecta</taxon>
        <taxon>Pterygota</taxon>
        <taxon>Neoptera</taxon>
        <taxon>Polyneoptera</taxon>
        <taxon>Dictyoptera</taxon>
        <taxon>Blattodea</taxon>
        <taxon>Blattoidea</taxon>
        <taxon>Termitoidae</taxon>
        <taxon>Termopsidae</taxon>
        <taxon>Zootermopsis</taxon>
    </lineage>
</organism>
<dbReference type="InParanoid" id="A0A067RLJ9"/>
<name>A0A067RLJ9_ZOONE</name>
<keyword evidence="2" id="KW-1185">Reference proteome</keyword>
<evidence type="ECO:0000313" key="1">
    <source>
        <dbReference type="EMBL" id="KDR21490.1"/>
    </source>
</evidence>
<evidence type="ECO:0000313" key="2">
    <source>
        <dbReference type="Proteomes" id="UP000027135"/>
    </source>
</evidence>